<feature type="non-terminal residue" evidence="1">
    <location>
        <position position="80"/>
    </location>
</feature>
<proteinExistence type="predicted"/>
<name>A0A383F272_9ZZZZ</name>
<organism evidence="1">
    <name type="scientific">marine metagenome</name>
    <dbReference type="NCBI Taxonomy" id="408172"/>
    <lineage>
        <taxon>unclassified sequences</taxon>
        <taxon>metagenomes</taxon>
        <taxon>ecological metagenomes</taxon>
    </lineage>
</organism>
<sequence>MDAIFGLLPKEYYHTIEHLSETAVWYEQDKINRARFISIPEAQKLPEGVMEVIKTWGDGRAAFRKKTDVTIQDVVEQRLE</sequence>
<protein>
    <submittedName>
        <fullName evidence="1">Uncharacterized protein</fullName>
    </submittedName>
</protein>
<dbReference type="AlphaFoldDB" id="A0A383F272"/>
<gene>
    <name evidence="1" type="ORF">METZ01_LOCUS515808</name>
</gene>
<evidence type="ECO:0000313" key="1">
    <source>
        <dbReference type="EMBL" id="SVE62954.1"/>
    </source>
</evidence>
<reference evidence="1" key="1">
    <citation type="submission" date="2018-05" db="EMBL/GenBank/DDBJ databases">
        <authorList>
            <person name="Lanie J.A."/>
            <person name="Ng W.-L."/>
            <person name="Kazmierczak K.M."/>
            <person name="Andrzejewski T.M."/>
            <person name="Davidsen T.M."/>
            <person name="Wayne K.J."/>
            <person name="Tettelin H."/>
            <person name="Glass J.I."/>
            <person name="Rusch D."/>
            <person name="Podicherti R."/>
            <person name="Tsui H.-C.T."/>
            <person name="Winkler M.E."/>
        </authorList>
    </citation>
    <scope>NUCLEOTIDE SEQUENCE</scope>
</reference>
<accession>A0A383F272</accession>
<dbReference type="EMBL" id="UINC01230712">
    <property type="protein sequence ID" value="SVE62954.1"/>
    <property type="molecule type" value="Genomic_DNA"/>
</dbReference>